<evidence type="ECO:0000313" key="10">
    <source>
        <dbReference type="Proteomes" id="UP000095787"/>
    </source>
</evidence>
<dbReference type="EMBL" id="RCYR01000013">
    <property type="protein sequence ID" value="RYS79968.1"/>
    <property type="molecule type" value="Genomic_DNA"/>
</dbReference>
<sequence>MKEELLHIKKELSKKLKKERFEHTVGVMYTSASLAMRYGANIEKAMTAGLLHDCGKYCSAKEQLKLCEKYKITLTDLEHSMPALIHAKLGAYLAENEYGIKDREVLDAITYHTTGRPEMTMLEKILYIADYIEPNRREIPGLSKIRQIVFQNIDQAICLSSERTIRYLEDNGNKIDPMTIKTYEFYGGKL</sequence>
<keyword evidence="3" id="KW-0547">Nucleotide-binding</keyword>
<dbReference type="InterPro" id="IPR003607">
    <property type="entry name" value="HD/PDEase_dom"/>
</dbReference>
<dbReference type="InterPro" id="IPR005249">
    <property type="entry name" value="YqeK"/>
</dbReference>
<dbReference type="NCBIfam" id="TIGR00488">
    <property type="entry name" value="bis(5'-nucleosyl)-tetraphosphatase (symmetrical) YqeK"/>
    <property type="match status" value="1"/>
</dbReference>
<dbReference type="SUPFAM" id="SSF109604">
    <property type="entry name" value="HD-domain/PDEase-like"/>
    <property type="match status" value="1"/>
</dbReference>
<protein>
    <recommendedName>
        <fullName evidence="1">bis(5'-nucleosyl)-tetraphosphatase (symmetrical)</fullName>
        <ecNumber evidence="1">3.6.1.41</ecNumber>
    </recommendedName>
</protein>
<evidence type="ECO:0000256" key="2">
    <source>
        <dbReference type="ARBA" id="ARBA00022723"/>
    </source>
</evidence>
<organism evidence="8 10">
    <name type="scientific">[Ruminococcus] torques</name>
    <dbReference type="NCBI Taxonomy" id="33039"/>
    <lineage>
        <taxon>Bacteria</taxon>
        <taxon>Bacillati</taxon>
        <taxon>Bacillota</taxon>
        <taxon>Clostridia</taxon>
        <taxon>Lachnospirales</taxon>
        <taxon>Lachnospiraceae</taxon>
        <taxon>Mediterraneibacter</taxon>
    </lineage>
</organism>
<evidence type="ECO:0000256" key="5">
    <source>
        <dbReference type="ARBA" id="ARBA00023004"/>
    </source>
</evidence>
<dbReference type="PANTHER" id="PTHR35795:SF1">
    <property type="entry name" value="BIS(5'-NUCLEOSYL)-TETRAPHOSPHATASE, SYMMETRICAL"/>
    <property type="match status" value="1"/>
</dbReference>
<dbReference type="AlphaFoldDB" id="A0A173YL76"/>
<dbReference type="RefSeq" id="WP_004845111.1">
    <property type="nucleotide sequence ID" value="NZ_AP028249.1"/>
</dbReference>
<dbReference type="EMBL" id="CYZO01000004">
    <property type="protein sequence ID" value="CUN64343.1"/>
    <property type="molecule type" value="Genomic_DNA"/>
</dbReference>
<dbReference type="GO" id="GO:0046872">
    <property type="term" value="F:metal ion binding"/>
    <property type="evidence" value="ECO:0007669"/>
    <property type="project" value="UniProtKB-KW"/>
</dbReference>
<evidence type="ECO:0000313" key="8">
    <source>
        <dbReference type="EMBL" id="CUN64343.1"/>
    </source>
</evidence>
<name>A0A173YL76_9FIRM</name>
<dbReference type="EC" id="3.6.1.41" evidence="1"/>
<keyword evidence="8" id="KW-0548">Nucleotidyltransferase</keyword>
<dbReference type="Gene3D" id="1.10.3210.10">
    <property type="entry name" value="Hypothetical protein af1432"/>
    <property type="match status" value="1"/>
</dbReference>
<dbReference type="SMART" id="SM00471">
    <property type="entry name" value="HDc"/>
    <property type="match status" value="1"/>
</dbReference>
<keyword evidence="5" id="KW-0408">Iron</keyword>
<keyword evidence="2" id="KW-0479">Metal-binding</keyword>
<evidence type="ECO:0000256" key="4">
    <source>
        <dbReference type="ARBA" id="ARBA00022801"/>
    </source>
</evidence>
<dbReference type="Proteomes" id="UP000095787">
    <property type="component" value="Unassembled WGS sequence"/>
</dbReference>
<dbReference type="PROSITE" id="PS51831">
    <property type="entry name" value="HD"/>
    <property type="match status" value="1"/>
</dbReference>
<comment type="catalytic activity">
    <reaction evidence="6">
        <text>P(1),P(4)-bis(5'-adenosyl) tetraphosphate + H2O = 2 ADP + 2 H(+)</text>
        <dbReference type="Rhea" id="RHEA:24252"/>
        <dbReference type="ChEBI" id="CHEBI:15377"/>
        <dbReference type="ChEBI" id="CHEBI:15378"/>
        <dbReference type="ChEBI" id="CHEBI:58141"/>
        <dbReference type="ChEBI" id="CHEBI:456216"/>
        <dbReference type="EC" id="3.6.1.41"/>
    </reaction>
</comment>
<dbReference type="GO" id="GO:0016779">
    <property type="term" value="F:nucleotidyltransferase activity"/>
    <property type="evidence" value="ECO:0007669"/>
    <property type="project" value="UniProtKB-KW"/>
</dbReference>
<dbReference type="GO" id="GO:0008803">
    <property type="term" value="F:bis(5'-nucleosyl)-tetraphosphatase (symmetrical) activity"/>
    <property type="evidence" value="ECO:0007669"/>
    <property type="project" value="UniProtKB-EC"/>
</dbReference>
<reference evidence="8 10" key="1">
    <citation type="submission" date="2015-09" db="EMBL/GenBank/DDBJ databases">
        <authorList>
            <consortium name="Pathogen Informatics"/>
        </authorList>
    </citation>
    <scope>NUCLEOTIDE SEQUENCE [LARGE SCALE GENOMIC DNA]</scope>
    <source>
        <strain evidence="8 10">2789STDY5834841</strain>
    </source>
</reference>
<evidence type="ECO:0000259" key="7">
    <source>
        <dbReference type="PROSITE" id="PS51831"/>
    </source>
</evidence>
<accession>A0A173YL76</accession>
<dbReference type="InterPro" id="IPR006675">
    <property type="entry name" value="HDIG_dom"/>
</dbReference>
<dbReference type="InterPro" id="IPR051094">
    <property type="entry name" value="Diverse_Catalytic_Enzymes"/>
</dbReference>
<reference evidence="9 11" key="2">
    <citation type="journal article" date="2019" name="Science, e1252229">
        <title>Invertible promoters mediate bacterial phase variation, antibiotic resistance, and host adaptation in the gut.</title>
        <authorList>
            <person name="Jiang X."/>
            <person name="Hall A.B."/>
            <person name="Arthur T.D."/>
            <person name="Plichta D.R."/>
            <person name="Covington C.T."/>
            <person name="Poyet M."/>
            <person name="Crothers J."/>
            <person name="Moses P.L."/>
            <person name="Tolonen A.C."/>
            <person name="Vlamakis H."/>
            <person name="Alm E.J."/>
            <person name="Xavier R.J."/>
        </authorList>
    </citation>
    <scope>NUCLEOTIDE SEQUENCE [LARGE SCALE GENOMIC DNA]</scope>
    <source>
        <strain evidence="9">Aa_0143</strain>
        <strain evidence="11">aa_0143</strain>
    </source>
</reference>
<dbReference type="Proteomes" id="UP000292665">
    <property type="component" value="Unassembled WGS sequence"/>
</dbReference>
<evidence type="ECO:0000256" key="3">
    <source>
        <dbReference type="ARBA" id="ARBA00022741"/>
    </source>
</evidence>
<gene>
    <name evidence="9" type="ORF">EAI93_07840</name>
    <name evidence="8" type="ORF">ERS852456_00439</name>
</gene>
<dbReference type="GeneID" id="97328688"/>
<dbReference type="GO" id="GO:0000166">
    <property type="term" value="F:nucleotide binding"/>
    <property type="evidence" value="ECO:0007669"/>
    <property type="project" value="UniProtKB-KW"/>
</dbReference>
<dbReference type="PANTHER" id="PTHR35795">
    <property type="entry name" value="SLR1885 PROTEIN"/>
    <property type="match status" value="1"/>
</dbReference>
<evidence type="ECO:0000256" key="1">
    <source>
        <dbReference type="ARBA" id="ARBA00012506"/>
    </source>
</evidence>
<proteinExistence type="predicted"/>
<feature type="domain" description="HD" evidence="7">
    <location>
        <begin position="20"/>
        <end position="135"/>
    </location>
</feature>
<dbReference type="InterPro" id="IPR006674">
    <property type="entry name" value="HD_domain"/>
</dbReference>
<dbReference type="Pfam" id="PF01966">
    <property type="entry name" value="HD"/>
    <property type="match status" value="1"/>
</dbReference>
<evidence type="ECO:0000256" key="6">
    <source>
        <dbReference type="ARBA" id="ARBA00049417"/>
    </source>
</evidence>
<keyword evidence="4" id="KW-0378">Hydrolase</keyword>
<evidence type="ECO:0000313" key="11">
    <source>
        <dbReference type="Proteomes" id="UP000292665"/>
    </source>
</evidence>
<evidence type="ECO:0000313" key="9">
    <source>
        <dbReference type="EMBL" id="RYS79968.1"/>
    </source>
</evidence>
<keyword evidence="8" id="KW-0808">Transferase</keyword>
<dbReference type="NCBIfam" id="TIGR00277">
    <property type="entry name" value="HDIG"/>
    <property type="match status" value="1"/>
</dbReference>
<dbReference type="CDD" id="cd00077">
    <property type="entry name" value="HDc"/>
    <property type="match status" value="1"/>
</dbReference>